<dbReference type="Pfam" id="PF02825">
    <property type="entry name" value="WWE"/>
    <property type="match status" value="1"/>
</dbReference>
<comment type="subcellular location">
    <subcellularLocation>
        <location evidence="11">Cytoplasm</location>
    </subcellularLocation>
</comment>
<dbReference type="GO" id="GO:0061630">
    <property type="term" value="F:ubiquitin protein ligase activity"/>
    <property type="evidence" value="ECO:0007669"/>
    <property type="project" value="UniProtKB-UniRule"/>
</dbReference>
<sequence>MIRPVRRSFYDPTSAPGQGWLWEWENDTGSWTQYDTEVGIAIQTARDRQQPWLDLAPLGFCYLVDLQGMTQINRQTQRQRRIQRRSDVAYPLVSGPVPRNGGGGSGPTGPCSCQQCMLVFSVKQSTVRSSTHKLGHRPSKPQSKPPSPKSATLGRGQLRSSPARSAYSKTLPHGLSISRNQVFPGVCLVRCQCVTSMWFPLCFSVPTVPVKNLSGNSPVHPALAGITGILMSAAGFPVCLTRPPKLVLHPPPVSKRDIKPVPGLGHCCRKTTKKQARKGKTTEEVVKQYLQKVRIAPEENCTICMEALGGASGYKGGDFIGRLAQCGHQYHLQCLVAMYNNGNKDGSLQCPTCKTIYGVKTGNQPPGKMEYHVIPHSLPGHHDCKTIRIIYNVLPGIQGPEHPNQGKPFTARGFPRHCYLPDSEKGRKVLRLLLTAWDRRLVFSVGTSSTTGELDTVIWNEVHHKTEFGSNLTGHGYPDPSHLDNVLDELKAQGITEEEEQ</sequence>
<dbReference type="SUPFAM" id="SSF117839">
    <property type="entry name" value="WWE domain"/>
    <property type="match status" value="1"/>
</dbReference>
<evidence type="ECO:0000313" key="16">
    <source>
        <dbReference type="Proteomes" id="UP000694402"/>
    </source>
</evidence>
<evidence type="ECO:0000313" key="15">
    <source>
        <dbReference type="Ensembl" id="ENSOTSP00005099938.2"/>
    </source>
</evidence>
<reference evidence="15" key="2">
    <citation type="submission" date="2025-09" db="UniProtKB">
        <authorList>
            <consortium name="Ensembl"/>
        </authorList>
    </citation>
    <scope>IDENTIFICATION</scope>
</reference>
<feature type="region of interest" description="Disordered" evidence="12">
    <location>
        <begin position="129"/>
        <end position="165"/>
    </location>
</feature>
<dbReference type="Pfam" id="PF00097">
    <property type="entry name" value="zf-C3HC4"/>
    <property type="match status" value="1"/>
</dbReference>
<evidence type="ECO:0000256" key="4">
    <source>
        <dbReference type="ARBA" id="ARBA00022679"/>
    </source>
</evidence>
<dbReference type="InterPro" id="IPR039396">
    <property type="entry name" value="Deltex_C"/>
</dbReference>
<dbReference type="Gene3D" id="3.30.720.50">
    <property type="match status" value="1"/>
</dbReference>
<dbReference type="FunFam" id="3.30.390.130:FF:000001">
    <property type="entry name" value="Probable E3 ubiquitin-protein ligase DTX3"/>
    <property type="match status" value="1"/>
</dbReference>
<dbReference type="InterPro" id="IPR004170">
    <property type="entry name" value="WWE_dom"/>
</dbReference>
<organism evidence="15 16">
    <name type="scientific">Oncorhynchus tshawytscha</name>
    <name type="common">Chinook salmon</name>
    <name type="synonym">Salmo tshawytscha</name>
    <dbReference type="NCBI Taxonomy" id="74940"/>
    <lineage>
        <taxon>Eukaryota</taxon>
        <taxon>Metazoa</taxon>
        <taxon>Chordata</taxon>
        <taxon>Craniata</taxon>
        <taxon>Vertebrata</taxon>
        <taxon>Euteleostomi</taxon>
        <taxon>Actinopterygii</taxon>
        <taxon>Neopterygii</taxon>
        <taxon>Teleostei</taxon>
        <taxon>Protacanthopterygii</taxon>
        <taxon>Salmoniformes</taxon>
        <taxon>Salmonidae</taxon>
        <taxon>Salmoninae</taxon>
        <taxon>Oncorhynchus</taxon>
    </lineage>
</organism>
<keyword evidence="9" id="KW-0914">Notch signaling pathway</keyword>
<keyword evidence="16" id="KW-1185">Reference proteome</keyword>
<dbReference type="Pfam" id="PF18102">
    <property type="entry name" value="DTC"/>
    <property type="match status" value="1"/>
</dbReference>
<dbReference type="InterPro" id="IPR018123">
    <property type="entry name" value="WWE-dom_subgr"/>
</dbReference>
<evidence type="ECO:0000259" key="13">
    <source>
        <dbReference type="PROSITE" id="PS50089"/>
    </source>
</evidence>
<dbReference type="Proteomes" id="UP000694402">
    <property type="component" value="Unassembled WGS sequence"/>
</dbReference>
<evidence type="ECO:0000256" key="10">
    <source>
        <dbReference type="PROSITE-ProRule" id="PRU00175"/>
    </source>
</evidence>
<dbReference type="GO" id="GO:0008270">
    <property type="term" value="F:zinc ion binding"/>
    <property type="evidence" value="ECO:0007669"/>
    <property type="project" value="UniProtKB-KW"/>
</dbReference>
<dbReference type="SUPFAM" id="SSF57850">
    <property type="entry name" value="RING/U-box"/>
    <property type="match status" value="1"/>
</dbReference>
<proteinExistence type="inferred from homology"/>
<evidence type="ECO:0000256" key="3">
    <source>
        <dbReference type="ARBA" id="ARBA00009413"/>
    </source>
</evidence>
<dbReference type="Gene3D" id="3.30.390.130">
    <property type="match status" value="1"/>
</dbReference>
<feature type="compositionally biased region" description="Basic residues" evidence="12">
    <location>
        <begin position="130"/>
        <end position="139"/>
    </location>
</feature>
<feature type="domain" description="WWE" evidence="14">
    <location>
        <begin position="8"/>
        <end position="84"/>
    </location>
</feature>
<dbReference type="GO" id="GO:0016567">
    <property type="term" value="P:protein ubiquitination"/>
    <property type="evidence" value="ECO:0007669"/>
    <property type="project" value="UniProtKB-UniRule"/>
</dbReference>
<dbReference type="InterPro" id="IPR013083">
    <property type="entry name" value="Znf_RING/FYVE/PHD"/>
</dbReference>
<evidence type="ECO:0000256" key="7">
    <source>
        <dbReference type="ARBA" id="ARBA00022771"/>
    </source>
</evidence>
<dbReference type="GeneTree" id="ENSGT00940000157122"/>
<reference evidence="15" key="1">
    <citation type="submission" date="2025-08" db="UniProtKB">
        <authorList>
            <consortium name="Ensembl"/>
        </authorList>
    </citation>
    <scope>IDENTIFICATION</scope>
</reference>
<dbReference type="FunFam" id="3.30.40.10:FF:000097">
    <property type="entry name" value="E3 ubiquitin-protein ligase DTX4"/>
    <property type="match status" value="1"/>
</dbReference>
<evidence type="ECO:0000256" key="12">
    <source>
        <dbReference type="SAM" id="MobiDB-lite"/>
    </source>
</evidence>
<comment type="catalytic activity">
    <reaction evidence="1 11">
        <text>S-ubiquitinyl-[E2 ubiquitin-conjugating enzyme]-L-cysteine + [acceptor protein]-L-lysine = [E2 ubiquitin-conjugating enzyme]-L-cysteine + N(6)-ubiquitinyl-[acceptor protein]-L-lysine.</text>
        <dbReference type="EC" id="2.3.2.27"/>
    </reaction>
</comment>
<evidence type="ECO:0000259" key="14">
    <source>
        <dbReference type="PROSITE" id="PS50918"/>
    </source>
</evidence>
<evidence type="ECO:0000256" key="2">
    <source>
        <dbReference type="ARBA" id="ARBA00004906"/>
    </source>
</evidence>
<keyword evidence="4 11" id="KW-0808">Transferase</keyword>
<evidence type="ECO:0000256" key="11">
    <source>
        <dbReference type="RuleBase" id="RU367105"/>
    </source>
</evidence>
<comment type="pathway">
    <text evidence="2 11">Protein modification; protein ubiquitination.</text>
</comment>
<dbReference type="PANTHER" id="PTHR12622">
    <property type="entry name" value="DELTEX-RELATED"/>
    <property type="match status" value="1"/>
</dbReference>
<dbReference type="SMART" id="SM00678">
    <property type="entry name" value="WWE"/>
    <property type="match status" value="1"/>
</dbReference>
<evidence type="ECO:0000256" key="5">
    <source>
        <dbReference type="ARBA" id="ARBA00022723"/>
    </source>
</evidence>
<keyword evidence="5 11" id="KW-0479">Metal-binding</keyword>
<dbReference type="UniPathway" id="UPA00143"/>
<dbReference type="SMART" id="SM00184">
    <property type="entry name" value="RING"/>
    <property type="match status" value="1"/>
</dbReference>
<dbReference type="PROSITE" id="PS50089">
    <property type="entry name" value="ZF_RING_2"/>
    <property type="match status" value="1"/>
</dbReference>
<dbReference type="InterPro" id="IPR037197">
    <property type="entry name" value="WWE_dom_sf"/>
</dbReference>
<comment type="similarity">
    <text evidence="3 11">Belongs to the Deltex family.</text>
</comment>
<feature type="region of interest" description="Disordered" evidence="12">
    <location>
        <begin position="75"/>
        <end position="106"/>
    </location>
</feature>
<dbReference type="CDD" id="cd09633">
    <property type="entry name" value="Deltex_C"/>
    <property type="match status" value="1"/>
</dbReference>
<dbReference type="Gene3D" id="3.30.40.10">
    <property type="entry name" value="Zinc/RING finger domain, C3HC4 (zinc finger)"/>
    <property type="match status" value="1"/>
</dbReference>
<keyword evidence="6" id="KW-0677">Repeat</keyword>
<evidence type="ECO:0000256" key="1">
    <source>
        <dbReference type="ARBA" id="ARBA00000900"/>
    </source>
</evidence>
<keyword evidence="8 11" id="KW-0862">Zinc</keyword>
<feature type="domain" description="RING-type" evidence="13">
    <location>
        <begin position="301"/>
        <end position="354"/>
    </location>
</feature>
<evidence type="ECO:0000256" key="9">
    <source>
        <dbReference type="ARBA" id="ARBA00022976"/>
    </source>
</evidence>
<evidence type="ECO:0000256" key="8">
    <source>
        <dbReference type="ARBA" id="ARBA00022833"/>
    </source>
</evidence>
<dbReference type="InterPro" id="IPR039399">
    <property type="entry name" value="Deltex_C_sf"/>
</dbReference>
<dbReference type="InterPro" id="IPR039398">
    <property type="entry name" value="Deltex_fam"/>
</dbReference>
<dbReference type="AlphaFoldDB" id="A0A8C8K2T7"/>
<dbReference type="PROSITE" id="PS50918">
    <property type="entry name" value="WWE"/>
    <property type="match status" value="1"/>
</dbReference>
<dbReference type="EC" id="2.3.2.27" evidence="11"/>
<keyword evidence="11" id="KW-0963">Cytoplasm</keyword>
<dbReference type="Ensembl" id="ENSOTST00005108110.2">
    <property type="protein sequence ID" value="ENSOTSP00005099938.2"/>
    <property type="gene ID" value="ENSOTSG00005046100.2"/>
</dbReference>
<dbReference type="InterPro" id="IPR001841">
    <property type="entry name" value="Znf_RING"/>
</dbReference>
<dbReference type="GO" id="GO:0007219">
    <property type="term" value="P:Notch signaling pathway"/>
    <property type="evidence" value="ECO:0007669"/>
    <property type="project" value="UniProtKB-KW"/>
</dbReference>
<keyword evidence="7 10" id="KW-0863">Zinc-finger</keyword>
<protein>
    <recommendedName>
        <fullName evidence="11">E3 ubiquitin-protein ligase</fullName>
        <ecNumber evidence="11">2.3.2.27</ecNumber>
    </recommendedName>
</protein>
<name>A0A8C8K2T7_ONCTS</name>
<dbReference type="GO" id="GO:0005737">
    <property type="term" value="C:cytoplasm"/>
    <property type="evidence" value="ECO:0007669"/>
    <property type="project" value="UniProtKB-SubCell"/>
</dbReference>
<evidence type="ECO:0000256" key="6">
    <source>
        <dbReference type="ARBA" id="ARBA00022737"/>
    </source>
</evidence>
<accession>A0A8C8K2T7</accession>
<dbReference type="InterPro" id="IPR018957">
    <property type="entry name" value="Znf_C3HC4_RING-type"/>
</dbReference>